<evidence type="ECO:0000256" key="1">
    <source>
        <dbReference type="SAM" id="MobiDB-lite"/>
    </source>
</evidence>
<dbReference type="AlphaFoldDB" id="A0A1Y1K7H3"/>
<sequence>MRIIYLATCNTNIKKVCNKYVIKYVIGKKVHIEGNKNEMKKEMKPENTKGVSQDSSTQHSLVILQNLRIQTAFRGNRRRRATQYRRYIRCLIPTDTIQLCR</sequence>
<dbReference type="EMBL" id="GEZM01090233">
    <property type="protein sequence ID" value="JAV57324.1"/>
    <property type="molecule type" value="Transcribed_RNA"/>
</dbReference>
<accession>A0A1Y1K7H3</accession>
<proteinExistence type="predicted"/>
<reference evidence="2" key="1">
    <citation type="journal article" date="2016" name="Sci. Rep.">
        <title>Molecular characterization of firefly nuptial gifts: a multi-omics approach sheds light on postcopulatory sexual selection.</title>
        <authorList>
            <person name="Al-Wathiqui N."/>
            <person name="Fallon T.R."/>
            <person name="South A."/>
            <person name="Weng J.K."/>
            <person name="Lewis S.M."/>
        </authorList>
    </citation>
    <scope>NUCLEOTIDE SEQUENCE</scope>
</reference>
<dbReference type="EMBL" id="GEZM01090232">
    <property type="protein sequence ID" value="JAV57327.1"/>
    <property type="molecule type" value="Transcribed_RNA"/>
</dbReference>
<evidence type="ECO:0000313" key="2">
    <source>
        <dbReference type="EMBL" id="JAV57324.1"/>
    </source>
</evidence>
<protein>
    <submittedName>
        <fullName evidence="2">Uncharacterized protein</fullName>
    </submittedName>
</protein>
<organism evidence="2">
    <name type="scientific">Photinus pyralis</name>
    <name type="common">Common eastern firefly</name>
    <name type="synonym">Lampyris pyralis</name>
    <dbReference type="NCBI Taxonomy" id="7054"/>
    <lineage>
        <taxon>Eukaryota</taxon>
        <taxon>Metazoa</taxon>
        <taxon>Ecdysozoa</taxon>
        <taxon>Arthropoda</taxon>
        <taxon>Hexapoda</taxon>
        <taxon>Insecta</taxon>
        <taxon>Pterygota</taxon>
        <taxon>Neoptera</taxon>
        <taxon>Endopterygota</taxon>
        <taxon>Coleoptera</taxon>
        <taxon>Polyphaga</taxon>
        <taxon>Elateriformia</taxon>
        <taxon>Elateroidea</taxon>
        <taxon>Lampyridae</taxon>
        <taxon>Lampyrinae</taxon>
        <taxon>Photinus</taxon>
    </lineage>
</organism>
<feature type="region of interest" description="Disordered" evidence="1">
    <location>
        <begin position="37"/>
        <end position="57"/>
    </location>
</feature>
<name>A0A1Y1K7H3_PHOPY</name>
<feature type="compositionally biased region" description="Basic and acidic residues" evidence="1">
    <location>
        <begin position="37"/>
        <end position="47"/>
    </location>
</feature>